<name>A0A1F5SNB8_9BACT</name>
<dbReference type="Pfam" id="PF01933">
    <property type="entry name" value="CofD"/>
    <property type="match status" value="1"/>
</dbReference>
<comment type="caution">
    <text evidence="3">The sequence shown here is derived from an EMBL/GenBank/DDBJ whole genome shotgun (WGS) entry which is preliminary data.</text>
</comment>
<dbReference type="SUPFAM" id="SSF142338">
    <property type="entry name" value="CofD-like"/>
    <property type="match status" value="1"/>
</dbReference>
<gene>
    <name evidence="3" type="ORF">A2227_04000</name>
</gene>
<dbReference type="PANTHER" id="PTHR30135:SF3">
    <property type="entry name" value="GLUCONEOGENESIS FACTOR-RELATED"/>
    <property type="match status" value="1"/>
</dbReference>
<comment type="subcellular location">
    <subcellularLocation>
        <location evidence="2">Cytoplasm</location>
    </subcellularLocation>
</comment>
<keyword evidence="1 2" id="KW-0963">Cytoplasm</keyword>
<dbReference type="CDD" id="cd07187">
    <property type="entry name" value="YvcK_like"/>
    <property type="match status" value="1"/>
</dbReference>
<accession>A0A1F5SNB8</accession>
<reference evidence="3 4" key="1">
    <citation type="journal article" date="2016" name="Nat. Commun.">
        <title>Thousands of microbial genomes shed light on interconnected biogeochemical processes in an aquifer system.</title>
        <authorList>
            <person name="Anantharaman K."/>
            <person name="Brown C.T."/>
            <person name="Hug L.A."/>
            <person name="Sharon I."/>
            <person name="Castelle C.J."/>
            <person name="Probst A.J."/>
            <person name="Thomas B.C."/>
            <person name="Singh A."/>
            <person name="Wilkins M.J."/>
            <person name="Karaoz U."/>
            <person name="Brodie E.L."/>
            <person name="Williams K.H."/>
            <person name="Hubbard S.S."/>
            <person name="Banfield J.F."/>
        </authorList>
    </citation>
    <scope>NUCLEOTIDE SEQUENCE [LARGE SCALE GENOMIC DNA]</scope>
</reference>
<evidence type="ECO:0000256" key="2">
    <source>
        <dbReference type="HAMAP-Rule" id="MF_00973"/>
    </source>
</evidence>
<dbReference type="PANTHER" id="PTHR30135">
    <property type="entry name" value="UNCHARACTERIZED PROTEIN YVCK-RELATED"/>
    <property type="match status" value="1"/>
</dbReference>
<evidence type="ECO:0000313" key="3">
    <source>
        <dbReference type="EMBL" id="OGF27711.1"/>
    </source>
</evidence>
<dbReference type="GO" id="GO:0008360">
    <property type="term" value="P:regulation of cell shape"/>
    <property type="evidence" value="ECO:0007669"/>
    <property type="project" value="UniProtKB-UniRule"/>
</dbReference>
<dbReference type="InterPro" id="IPR002882">
    <property type="entry name" value="CofD"/>
</dbReference>
<organism evidence="3 4">
    <name type="scientific">Candidatus Falkowbacteria bacterium RIFOXYA2_FULL_47_19</name>
    <dbReference type="NCBI Taxonomy" id="1797994"/>
    <lineage>
        <taxon>Bacteria</taxon>
        <taxon>Candidatus Falkowiibacteriota</taxon>
    </lineage>
</organism>
<sequence length="327" mass="35926">MLNPRETNKKIVTIGGGSGQFALLSGLRDLPGIDITAVVSMMDSGGSTGRLRDELGVLPPGDILKCVLALSRNREIYRELLQKRFSGENKLKGHSVGNMLLTMLSQYTDDFPESVKALGEILDSAGSVLPVTIDKATLVAELTDGRRLYGEAAIDVPRGETRGRIKHTFLAPHASEEVRVYPPVLEAIRAADYILIGPGDLYTSITPNFLVEGVAEAIARTRAKLVYVVNIMTKFGETDDFTARDFIAGLERFLKKTVDIAILNSARPEEKVLEEYRQQKAGLVEIGRRDTWGNRIIIRKDLLNASGDIARHDPKKLAGAIKKIIFD</sequence>
<dbReference type="InterPro" id="IPR010119">
    <property type="entry name" value="Gluconeogen_factor"/>
</dbReference>
<dbReference type="EMBL" id="MFGB01000006">
    <property type="protein sequence ID" value="OGF27711.1"/>
    <property type="molecule type" value="Genomic_DNA"/>
</dbReference>
<comment type="similarity">
    <text evidence="2">Belongs to the gluconeogenesis factor family.</text>
</comment>
<dbReference type="GO" id="GO:0043743">
    <property type="term" value="F:LPPG:FO 2-phospho-L-lactate transferase activity"/>
    <property type="evidence" value="ECO:0007669"/>
    <property type="project" value="InterPro"/>
</dbReference>
<evidence type="ECO:0000256" key="1">
    <source>
        <dbReference type="ARBA" id="ARBA00022490"/>
    </source>
</evidence>
<dbReference type="Gene3D" id="3.40.50.10680">
    <property type="entry name" value="CofD-like domains"/>
    <property type="match status" value="1"/>
</dbReference>
<protein>
    <recommendedName>
        <fullName evidence="2">Putative gluconeogenesis factor</fullName>
    </recommendedName>
</protein>
<evidence type="ECO:0000313" key="4">
    <source>
        <dbReference type="Proteomes" id="UP000178367"/>
    </source>
</evidence>
<dbReference type="STRING" id="1797994.A2227_04000"/>
<dbReference type="GO" id="GO:0005737">
    <property type="term" value="C:cytoplasm"/>
    <property type="evidence" value="ECO:0007669"/>
    <property type="project" value="UniProtKB-SubCell"/>
</dbReference>
<dbReference type="InterPro" id="IPR038136">
    <property type="entry name" value="CofD-like_dom_sf"/>
</dbReference>
<proteinExistence type="inferred from homology"/>
<dbReference type="AlphaFoldDB" id="A0A1F5SNB8"/>
<dbReference type="Proteomes" id="UP000178367">
    <property type="component" value="Unassembled WGS sequence"/>
</dbReference>
<dbReference type="NCBIfam" id="TIGR01826">
    <property type="entry name" value="CofD_related"/>
    <property type="match status" value="1"/>
</dbReference>
<dbReference type="HAMAP" id="MF_00973">
    <property type="entry name" value="Gluconeogen_factor"/>
    <property type="match status" value="1"/>
</dbReference>
<comment type="function">
    <text evidence="2">Required for morphogenesis under gluconeogenic growth conditions.</text>
</comment>